<dbReference type="EMBL" id="PQAP01000001">
    <property type="protein sequence ID" value="PWB76391.1"/>
    <property type="molecule type" value="Genomic_DNA"/>
</dbReference>
<dbReference type="SUPFAM" id="SSF56935">
    <property type="entry name" value="Porins"/>
    <property type="match status" value="1"/>
</dbReference>
<gene>
    <name evidence="2" type="ORF">C3F09_00020</name>
</gene>
<comment type="caution">
    <text evidence="2">The sequence shown here is derived from an EMBL/GenBank/DDBJ whole genome shotgun (WGS) entry which is preliminary data.</text>
</comment>
<accession>A0A855XC68</accession>
<keyword evidence="1" id="KW-0732">Signal</keyword>
<protein>
    <recommendedName>
        <fullName evidence="4">PorV/PorQ family protein</fullName>
    </recommendedName>
</protein>
<feature type="chain" id="PRO_5032942588" description="PorV/PorQ family protein" evidence="1">
    <location>
        <begin position="30"/>
        <end position="314"/>
    </location>
</feature>
<sequence length="314" mass="33489">MRNSVIKYTISILCSFLIVSSFFGNDVLAASDAGRTAANFLQIGVGADAAGMGGAYTSVSRGASAAFWNPARIVSSGATEISLSHFMWYQGIKLEHGAAAIMLSPKLALGASVTFLDYGTIDAYDVNGNSIGQVSSYDMQGGLSLSIALNERLSVGVTGKYVGEKLADVSASTFAGDFGFSYQAERWSLSLAAVNLGPGITFDTEKEKLPSAMRAGVAVTPFTPSLLTSVEVEKRMYGDMVVRNGIEVSVREQYYLRGGLNYFPQNTERKFSSGFSLGAGVRFGKATLDYAFTPSDSYTSDDLHRFTLVMTLGH</sequence>
<evidence type="ECO:0000313" key="2">
    <source>
        <dbReference type="EMBL" id="PWB76391.1"/>
    </source>
</evidence>
<evidence type="ECO:0008006" key="4">
    <source>
        <dbReference type="Google" id="ProtNLM"/>
    </source>
</evidence>
<evidence type="ECO:0000313" key="3">
    <source>
        <dbReference type="Proteomes" id="UP000250918"/>
    </source>
</evidence>
<dbReference type="AlphaFoldDB" id="A0A855XC68"/>
<organism evidence="2 3">
    <name type="scientific">candidate division GN15 bacterium</name>
    <dbReference type="NCBI Taxonomy" id="2072418"/>
    <lineage>
        <taxon>Bacteria</taxon>
        <taxon>candidate division GN15</taxon>
    </lineage>
</organism>
<evidence type="ECO:0000256" key="1">
    <source>
        <dbReference type="SAM" id="SignalP"/>
    </source>
</evidence>
<dbReference type="Proteomes" id="UP000250918">
    <property type="component" value="Unassembled WGS sequence"/>
</dbReference>
<dbReference type="NCBIfam" id="NF033709">
    <property type="entry name" value="PorV_fam"/>
    <property type="match status" value="1"/>
</dbReference>
<feature type="signal peptide" evidence="1">
    <location>
        <begin position="1"/>
        <end position="29"/>
    </location>
</feature>
<reference evidence="2 3" key="1">
    <citation type="journal article" date="2018" name="ISME J.">
        <title>A methanotrophic archaeon couples anaerobic oxidation of methane to Fe(III) reduction.</title>
        <authorList>
            <person name="Cai C."/>
            <person name="Leu A.O."/>
            <person name="Xie G.J."/>
            <person name="Guo J."/>
            <person name="Feng Y."/>
            <person name="Zhao J.X."/>
            <person name="Tyson G.W."/>
            <person name="Yuan Z."/>
            <person name="Hu S."/>
        </authorList>
    </citation>
    <scope>NUCLEOTIDE SEQUENCE [LARGE SCALE GENOMIC DNA]</scope>
    <source>
        <strain evidence="2">FeB_12</strain>
    </source>
</reference>
<proteinExistence type="predicted"/>
<dbReference type="Gene3D" id="2.40.160.60">
    <property type="entry name" value="Outer membrane protein transport protein (OMPP1/FadL/TodX)"/>
    <property type="match status" value="1"/>
</dbReference>
<name>A0A855XC68_9BACT</name>